<proteinExistence type="predicted"/>
<gene>
    <name evidence="1" type="ORF">ACFQO7_29010</name>
</gene>
<accession>A0ABW2H899</accession>
<name>A0ABW2H899_9ACTN</name>
<protein>
    <submittedName>
        <fullName evidence="1">DUF5994 family protein</fullName>
    </submittedName>
</protein>
<reference evidence="2" key="1">
    <citation type="journal article" date="2019" name="Int. J. Syst. Evol. Microbiol.">
        <title>The Global Catalogue of Microorganisms (GCM) 10K type strain sequencing project: providing services to taxonomists for standard genome sequencing and annotation.</title>
        <authorList>
            <consortium name="The Broad Institute Genomics Platform"/>
            <consortium name="The Broad Institute Genome Sequencing Center for Infectious Disease"/>
            <person name="Wu L."/>
            <person name="Ma J."/>
        </authorList>
    </citation>
    <scope>NUCLEOTIDE SEQUENCE [LARGE SCALE GENOMIC DNA]</scope>
    <source>
        <strain evidence="2">CGMCC 1.9106</strain>
    </source>
</reference>
<sequence length="191" mass="19834">MTARIGPPDLMGLLPASAQRAERLRVEPTHTAAGMLDGGWWPYSTDPAEALPGLALALDPIHGPVVRFVLGVGGWSPRPEQVHVGGRRIGVDYHASQPASLLTALSARGTRVDLLVVPPCTSRDVAARSLLRAAQAGNRVTAPRVTRYPCDASTDVADAAPATRVALGQPHAARAMTAAGGVPPPPVRGMT</sequence>
<keyword evidence="2" id="KW-1185">Reference proteome</keyword>
<evidence type="ECO:0000313" key="1">
    <source>
        <dbReference type="EMBL" id="MFC7246538.1"/>
    </source>
</evidence>
<dbReference type="Proteomes" id="UP001596392">
    <property type="component" value="Unassembled WGS sequence"/>
</dbReference>
<dbReference type="EMBL" id="JBHTAC010000041">
    <property type="protein sequence ID" value="MFC7246538.1"/>
    <property type="molecule type" value="Genomic_DNA"/>
</dbReference>
<evidence type="ECO:0000313" key="2">
    <source>
        <dbReference type="Proteomes" id="UP001596392"/>
    </source>
</evidence>
<organism evidence="1 2">
    <name type="scientific">Catellatospora aurea</name>
    <dbReference type="NCBI Taxonomy" id="1337874"/>
    <lineage>
        <taxon>Bacteria</taxon>
        <taxon>Bacillati</taxon>
        <taxon>Actinomycetota</taxon>
        <taxon>Actinomycetes</taxon>
        <taxon>Micromonosporales</taxon>
        <taxon>Micromonosporaceae</taxon>
        <taxon>Catellatospora</taxon>
    </lineage>
</organism>
<dbReference type="RefSeq" id="WP_376809340.1">
    <property type="nucleotide sequence ID" value="NZ_JBHTAC010000041.1"/>
</dbReference>
<dbReference type="Pfam" id="PF19457">
    <property type="entry name" value="DUF5994"/>
    <property type="match status" value="1"/>
</dbReference>
<dbReference type="InterPro" id="IPR046036">
    <property type="entry name" value="DUF5994"/>
</dbReference>
<comment type="caution">
    <text evidence="1">The sequence shown here is derived from an EMBL/GenBank/DDBJ whole genome shotgun (WGS) entry which is preliminary data.</text>
</comment>